<comment type="caution">
    <text evidence="4">The sequence shown here is derived from an EMBL/GenBank/DDBJ whole genome shotgun (WGS) entry which is preliminary data.</text>
</comment>
<dbReference type="EMBL" id="LHPG02000010">
    <property type="protein sequence ID" value="PRW51122.1"/>
    <property type="molecule type" value="Genomic_DNA"/>
</dbReference>
<dbReference type="InterPro" id="IPR006577">
    <property type="entry name" value="UAS"/>
</dbReference>
<dbReference type="OrthoDB" id="1026733at2759"/>
<evidence type="ECO:0000259" key="3">
    <source>
        <dbReference type="PROSITE" id="PS50033"/>
    </source>
</evidence>
<dbReference type="SMART" id="SM00594">
    <property type="entry name" value="UAS"/>
    <property type="match status" value="1"/>
</dbReference>
<dbReference type="GO" id="GO:0036503">
    <property type="term" value="P:ERAD pathway"/>
    <property type="evidence" value="ECO:0007669"/>
    <property type="project" value="TreeGrafter"/>
</dbReference>
<name>A0A2P6TP66_CHLSO</name>
<dbReference type="CDD" id="cd01767">
    <property type="entry name" value="UBX"/>
    <property type="match status" value="1"/>
</dbReference>
<feature type="region of interest" description="Disordered" evidence="2">
    <location>
        <begin position="1"/>
        <end position="42"/>
    </location>
</feature>
<dbReference type="Proteomes" id="UP000239899">
    <property type="component" value="Unassembled WGS sequence"/>
</dbReference>
<organism evidence="4 5">
    <name type="scientific">Chlorella sorokiniana</name>
    <name type="common">Freshwater green alga</name>
    <dbReference type="NCBI Taxonomy" id="3076"/>
    <lineage>
        <taxon>Eukaryota</taxon>
        <taxon>Viridiplantae</taxon>
        <taxon>Chlorophyta</taxon>
        <taxon>core chlorophytes</taxon>
        <taxon>Trebouxiophyceae</taxon>
        <taxon>Chlorellales</taxon>
        <taxon>Chlorellaceae</taxon>
        <taxon>Chlorella clade</taxon>
        <taxon>Chlorella</taxon>
    </lineage>
</organism>
<dbReference type="AlphaFoldDB" id="A0A2P6TP66"/>
<dbReference type="Gene3D" id="3.40.30.10">
    <property type="entry name" value="Glutaredoxin"/>
    <property type="match status" value="1"/>
</dbReference>
<proteinExistence type="predicted"/>
<evidence type="ECO:0000256" key="2">
    <source>
        <dbReference type="SAM" id="MobiDB-lite"/>
    </source>
</evidence>
<dbReference type="SUPFAM" id="SSF52833">
    <property type="entry name" value="Thioredoxin-like"/>
    <property type="match status" value="1"/>
</dbReference>
<dbReference type="CDD" id="cd02958">
    <property type="entry name" value="UAS"/>
    <property type="match status" value="1"/>
</dbReference>
<dbReference type="Pfam" id="PF21021">
    <property type="entry name" value="FAF1"/>
    <property type="match status" value="1"/>
</dbReference>
<dbReference type="InterPro" id="IPR050730">
    <property type="entry name" value="UBX_domain-protein"/>
</dbReference>
<dbReference type="InterPro" id="IPR049483">
    <property type="entry name" value="FAF1_2-like_UAS"/>
</dbReference>
<accession>A0A2P6TP66</accession>
<feature type="domain" description="UBX" evidence="3">
    <location>
        <begin position="360"/>
        <end position="431"/>
    </location>
</feature>
<dbReference type="STRING" id="3076.A0A2P6TP66"/>
<dbReference type="InterPro" id="IPR029071">
    <property type="entry name" value="Ubiquitin-like_domsf"/>
</dbReference>
<gene>
    <name evidence="4" type="ORF">C2E21_5666</name>
</gene>
<dbReference type="InterPro" id="IPR036249">
    <property type="entry name" value="Thioredoxin-like_sf"/>
</dbReference>
<evidence type="ECO:0000256" key="1">
    <source>
        <dbReference type="ARBA" id="ARBA00023054"/>
    </source>
</evidence>
<feature type="compositionally biased region" description="Low complexity" evidence="2">
    <location>
        <begin position="28"/>
        <end position="41"/>
    </location>
</feature>
<dbReference type="SUPFAM" id="SSF54236">
    <property type="entry name" value="Ubiquitin-like"/>
    <property type="match status" value="1"/>
</dbReference>
<keyword evidence="1" id="KW-0175">Coiled coil</keyword>
<evidence type="ECO:0000313" key="5">
    <source>
        <dbReference type="Proteomes" id="UP000239899"/>
    </source>
</evidence>
<protein>
    <submittedName>
        <fullName evidence="4">FAS-associated factor 2-like</fullName>
    </submittedName>
</protein>
<dbReference type="Gene3D" id="3.10.20.90">
    <property type="entry name" value="Phosphatidylinositol 3-kinase Catalytic Subunit, Chain A, domain 1"/>
    <property type="match status" value="1"/>
</dbReference>
<dbReference type="Pfam" id="PF00789">
    <property type="entry name" value="UBX"/>
    <property type="match status" value="1"/>
</dbReference>
<dbReference type="SMART" id="SM00166">
    <property type="entry name" value="UBX"/>
    <property type="match status" value="1"/>
</dbReference>
<keyword evidence="5" id="KW-1185">Reference proteome</keyword>
<dbReference type="PANTHER" id="PTHR23322">
    <property type="entry name" value="FAS-ASSOCIATED PROTEIN"/>
    <property type="match status" value="1"/>
</dbReference>
<feature type="region of interest" description="Disordered" evidence="2">
    <location>
        <begin position="339"/>
        <end position="363"/>
    </location>
</feature>
<sequence length="436" mass="47238">MFYEQTGGARRPHPPDVPPRPHAPHELGAAPPAGARAAQAYPGGGRGALPPPLAFLGALLGAPFALLAAGVRLAGRAAGVGASLLGAVARAVLPRRVFAALAGALRSLTLAVAEVPPARAAEEFARAFTEQYGEEHPTWQECGWGEAANRAHQEAKFLFVYLHSPQHQDTDAFCRGTLCNPGFAAFVNQHFVAWGGDLRRSDAFRLASSLRVARYPYTALLAFSGPRTRLITCVEGRVAPQQLQDVLQAGLNDHGPLLWQERLEREQRETDRRLREEQDAEYQRSLEADQQREAAREAAAREVAEAERAAREAAERARAEAEAAEAARAAAEAALRRRQSEKALALPEEPPAGTPGSSLIRIRLPDGSSHQRRFLADGPLQTVYDWVDSLEAVTALNYSLATTFPRRVYGPDTRGQSLQELGLAPQAVLLMQSEDD</sequence>
<reference evidence="4 5" key="1">
    <citation type="journal article" date="2018" name="Plant J.">
        <title>Genome sequences of Chlorella sorokiniana UTEX 1602 and Micractinium conductrix SAG 241.80: implications to maltose excretion by a green alga.</title>
        <authorList>
            <person name="Arriola M.B."/>
            <person name="Velmurugan N."/>
            <person name="Zhang Y."/>
            <person name="Plunkett M.H."/>
            <person name="Hondzo H."/>
            <person name="Barney B.M."/>
        </authorList>
    </citation>
    <scope>NUCLEOTIDE SEQUENCE [LARGE SCALE GENOMIC DNA]</scope>
    <source>
        <strain evidence="5">UTEX 1602</strain>
    </source>
</reference>
<dbReference type="InterPro" id="IPR001012">
    <property type="entry name" value="UBX_dom"/>
</dbReference>
<dbReference type="GO" id="GO:0005783">
    <property type="term" value="C:endoplasmic reticulum"/>
    <property type="evidence" value="ECO:0007669"/>
    <property type="project" value="TreeGrafter"/>
</dbReference>
<dbReference type="GO" id="GO:0043130">
    <property type="term" value="F:ubiquitin binding"/>
    <property type="evidence" value="ECO:0007669"/>
    <property type="project" value="TreeGrafter"/>
</dbReference>
<dbReference type="PROSITE" id="PS50033">
    <property type="entry name" value="UBX"/>
    <property type="match status" value="1"/>
</dbReference>
<evidence type="ECO:0000313" key="4">
    <source>
        <dbReference type="EMBL" id="PRW51122.1"/>
    </source>
</evidence>
<dbReference type="PANTHER" id="PTHR23322:SF1">
    <property type="entry name" value="FAS-ASSOCIATED FACTOR 2"/>
    <property type="match status" value="1"/>
</dbReference>
<feature type="region of interest" description="Disordered" evidence="2">
    <location>
        <begin position="270"/>
        <end position="307"/>
    </location>
</feature>